<evidence type="ECO:0000256" key="6">
    <source>
        <dbReference type="ARBA" id="ARBA00023136"/>
    </source>
</evidence>
<evidence type="ECO:0000256" key="1">
    <source>
        <dbReference type="ARBA" id="ARBA00004651"/>
    </source>
</evidence>
<evidence type="ECO:0000256" key="3">
    <source>
        <dbReference type="ARBA" id="ARBA00022741"/>
    </source>
</evidence>
<evidence type="ECO:0000256" key="5">
    <source>
        <dbReference type="ARBA" id="ARBA00022989"/>
    </source>
</evidence>
<dbReference type="Proteomes" id="UP001053296">
    <property type="component" value="Chromosome"/>
</dbReference>
<evidence type="ECO:0000256" key="2">
    <source>
        <dbReference type="ARBA" id="ARBA00022692"/>
    </source>
</evidence>
<name>A0ABM7P423_9BACT</name>
<evidence type="ECO:0000259" key="8">
    <source>
        <dbReference type="PROSITE" id="PS50893"/>
    </source>
</evidence>
<dbReference type="RefSeq" id="WP_229593851.1">
    <property type="nucleotide sequence ID" value="NZ_AP024485.1"/>
</dbReference>
<sequence>MARQVTLHKFSNWYLLKRSIGYFSNYKTRVVLAILAMLSYAPIPPALAWLSKYIMDDVLIAKDTWMLKLCIAGFATLIMLKCLLLLSQVYVLNATGILVLRDLRHDLFKKIIRLPMPYFADSEVGMLMSRIISDVMAVRVCLPSSIMFVRQVFTLFLLIGSAIYLDPYLAFWSLLVMPAAIYPFVYFGQKIRKYGRKMQAEISGINVVLEEDFSGIKVIKAFANEVLEDLRFNKENNSYTRLLIRRTLYSEGSSRVMDVIAAVAGGTVMWVGGNRVIDGSMSPGDLTAFFLCLLQLYDPIKKLNAANQQIQSGLAGAERVFDILDSPNINVEEEGTTEFDGKLNELTFNDIHFTYPNCTAPALDGVSLSIKTGQRVAIVGPSGSGKTTLVNLIPRFYDIDGGSIQINGTDLKDYTLDSLRLNLGIVSQDTFLFNVSIADNIAYSHDEYDMNAVMRAAEAAYAHKFIVDMPEGYDTVVGEGGVKISGGQKQRLTIARAIMKNPTLLILDEATSALDTESERVVQKALDNLMVGRTSIVIAHRLSTILSADLIVVMEKGKIIAKGKHEELLDSCPSYERLYQMQFDNLCAPEIHG</sequence>
<dbReference type="Gene3D" id="1.20.1560.10">
    <property type="entry name" value="ABC transporter type 1, transmembrane domain"/>
    <property type="match status" value="1"/>
</dbReference>
<dbReference type="PROSITE" id="PS50929">
    <property type="entry name" value="ABC_TM1F"/>
    <property type="match status" value="1"/>
</dbReference>
<evidence type="ECO:0000256" key="7">
    <source>
        <dbReference type="SAM" id="Phobius"/>
    </source>
</evidence>
<comment type="subcellular location">
    <subcellularLocation>
        <location evidence="1">Cell membrane</location>
        <topology evidence="1">Multi-pass membrane protein</topology>
    </subcellularLocation>
</comment>
<accession>A0ABM7P423</accession>
<dbReference type="Gene3D" id="3.40.50.300">
    <property type="entry name" value="P-loop containing nucleotide triphosphate hydrolases"/>
    <property type="match status" value="1"/>
</dbReference>
<dbReference type="CDD" id="cd18552">
    <property type="entry name" value="ABC_6TM_MsbA_like"/>
    <property type="match status" value="1"/>
</dbReference>
<evidence type="ECO:0000313" key="10">
    <source>
        <dbReference type="EMBL" id="BCS87515.1"/>
    </source>
</evidence>
<feature type="transmembrane region" description="Helical" evidence="7">
    <location>
        <begin position="30"/>
        <end position="51"/>
    </location>
</feature>
<evidence type="ECO:0000259" key="9">
    <source>
        <dbReference type="PROSITE" id="PS50929"/>
    </source>
</evidence>
<keyword evidence="11" id="KW-1185">Reference proteome</keyword>
<feature type="domain" description="ABC transmembrane type-1" evidence="9">
    <location>
        <begin position="31"/>
        <end position="312"/>
    </location>
</feature>
<dbReference type="InterPro" id="IPR036640">
    <property type="entry name" value="ABC1_TM_sf"/>
</dbReference>
<dbReference type="Pfam" id="PF00664">
    <property type="entry name" value="ABC_membrane"/>
    <property type="match status" value="1"/>
</dbReference>
<protein>
    <submittedName>
        <fullName evidence="10">ABC transporter ATP-binding protein</fullName>
    </submittedName>
</protein>
<keyword evidence="6 7" id="KW-0472">Membrane</keyword>
<dbReference type="InterPro" id="IPR017871">
    <property type="entry name" value="ABC_transporter-like_CS"/>
</dbReference>
<dbReference type="Pfam" id="PF00005">
    <property type="entry name" value="ABC_tran"/>
    <property type="match status" value="1"/>
</dbReference>
<dbReference type="SUPFAM" id="SSF52540">
    <property type="entry name" value="P-loop containing nucleoside triphosphate hydrolases"/>
    <property type="match status" value="1"/>
</dbReference>
<feature type="transmembrane region" description="Helical" evidence="7">
    <location>
        <begin position="169"/>
        <end position="188"/>
    </location>
</feature>
<dbReference type="GO" id="GO:0005524">
    <property type="term" value="F:ATP binding"/>
    <property type="evidence" value="ECO:0007669"/>
    <property type="project" value="UniProtKB-KW"/>
</dbReference>
<proteinExistence type="predicted"/>
<dbReference type="PROSITE" id="PS00211">
    <property type="entry name" value="ABC_TRANSPORTER_1"/>
    <property type="match status" value="1"/>
</dbReference>
<keyword evidence="3" id="KW-0547">Nucleotide-binding</keyword>
<dbReference type="InterPro" id="IPR003593">
    <property type="entry name" value="AAA+_ATPase"/>
</dbReference>
<reference evidence="10" key="1">
    <citation type="journal article" date="2022" name="Arch. Microbiol.">
        <title>Pseudodesulfovibrio sediminis sp. nov., a mesophilic and neutrophilic sulfate-reducing bacterium isolated from sediment of a brackish lake.</title>
        <authorList>
            <person name="Takahashi A."/>
            <person name="Kojima H."/>
            <person name="Watanabe M."/>
            <person name="Fukui M."/>
        </authorList>
    </citation>
    <scope>NUCLEOTIDE SEQUENCE</scope>
    <source>
        <strain evidence="10">SF6</strain>
    </source>
</reference>
<dbReference type="InterPro" id="IPR039421">
    <property type="entry name" value="Type_1_exporter"/>
</dbReference>
<feature type="domain" description="ABC transporter" evidence="8">
    <location>
        <begin position="346"/>
        <end position="581"/>
    </location>
</feature>
<dbReference type="PANTHER" id="PTHR43394:SF1">
    <property type="entry name" value="ATP-BINDING CASSETTE SUB-FAMILY B MEMBER 10, MITOCHONDRIAL"/>
    <property type="match status" value="1"/>
</dbReference>
<dbReference type="InterPro" id="IPR027417">
    <property type="entry name" value="P-loop_NTPase"/>
</dbReference>
<dbReference type="PROSITE" id="PS50893">
    <property type="entry name" value="ABC_TRANSPORTER_2"/>
    <property type="match status" value="1"/>
</dbReference>
<organism evidence="10 11">
    <name type="scientific">Pseudodesulfovibrio sediminis</name>
    <dbReference type="NCBI Taxonomy" id="2810563"/>
    <lineage>
        <taxon>Bacteria</taxon>
        <taxon>Pseudomonadati</taxon>
        <taxon>Thermodesulfobacteriota</taxon>
        <taxon>Desulfovibrionia</taxon>
        <taxon>Desulfovibrionales</taxon>
        <taxon>Desulfovibrionaceae</taxon>
    </lineage>
</organism>
<feature type="transmembrane region" description="Helical" evidence="7">
    <location>
        <begin position="136"/>
        <end position="163"/>
    </location>
</feature>
<evidence type="ECO:0000313" key="11">
    <source>
        <dbReference type="Proteomes" id="UP001053296"/>
    </source>
</evidence>
<dbReference type="InterPro" id="IPR003439">
    <property type="entry name" value="ABC_transporter-like_ATP-bd"/>
</dbReference>
<keyword evidence="2 7" id="KW-0812">Transmembrane</keyword>
<keyword evidence="5 7" id="KW-1133">Transmembrane helix</keyword>
<dbReference type="SUPFAM" id="SSF90123">
    <property type="entry name" value="ABC transporter transmembrane region"/>
    <property type="match status" value="1"/>
</dbReference>
<evidence type="ECO:0000256" key="4">
    <source>
        <dbReference type="ARBA" id="ARBA00022840"/>
    </source>
</evidence>
<dbReference type="InterPro" id="IPR011527">
    <property type="entry name" value="ABC1_TM_dom"/>
</dbReference>
<keyword evidence="4 10" id="KW-0067">ATP-binding</keyword>
<gene>
    <name evidence="10" type="ORF">PSDVSF_07570</name>
</gene>
<feature type="transmembrane region" description="Helical" evidence="7">
    <location>
        <begin position="71"/>
        <end position="100"/>
    </location>
</feature>
<dbReference type="PANTHER" id="PTHR43394">
    <property type="entry name" value="ATP-DEPENDENT PERMEASE MDL1, MITOCHONDRIAL"/>
    <property type="match status" value="1"/>
</dbReference>
<dbReference type="EMBL" id="AP024485">
    <property type="protein sequence ID" value="BCS87515.1"/>
    <property type="molecule type" value="Genomic_DNA"/>
</dbReference>
<dbReference type="SMART" id="SM00382">
    <property type="entry name" value="AAA"/>
    <property type="match status" value="1"/>
</dbReference>